<dbReference type="RefSeq" id="WP_072706405.1">
    <property type="nucleotide sequence ID" value="NZ_FMJB01000048.1"/>
</dbReference>
<feature type="region of interest" description="Disordered" evidence="1">
    <location>
        <begin position="27"/>
        <end position="77"/>
    </location>
</feature>
<proteinExistence type="predicted"/>
<sequence length="578" mass="62610">MSGRTVGLTVGALWLVAVLMLAVMQPTAPDPEADPDTPETPSEDDVGRYIAEALASRPTAPSSKPIEQQRRRDQDAPDPIAILLAPETGVSLGWGWNAFHGEAIPTRCVEFTTARPFEGQTSALDFTEVNDQFELQQAMDMSAEASVKTLAYEAKGEAKFSKTAKVTQSALTYLIEAEVLNAPHMAMPPEAAESRSVTLTPYAERLANRDIDLFKDVCGTGYISGTYGGAKLSVLISITASSRQERETVSAEVEGKGWGAKVNAAMNGDSQTGSSEAKREIHFYQSGGKPQKLPTEPDELIGMAEDLALQADQAERIFRISVTPYEVLQNWPREENLSGSEIEYEELAALWGSFQSMYSDIQAALDEPDQYVVPEQLCAGAGCETRFVPVTSGAARSRLRALQDDVLIWLDRLEIAARDCISAEEMCETNMAHYRTPYAYLTQMPVLASLLTAEEGAPEVPPLALYKTMLIEEPAKGRCALGSLTPGCLSNSAIDAWGARIGQVSIILESRSDIDALRATLPDRPSSTFSGSGPNLRAEGDAPVCYADVFHTADPETELTSSLWGPPACIENLQRTRD</sequence>
<evidence type="ECO:0000313" key="2">
    <source>
        <dbReference type="EMBL" id="SCM67761.1"/>
    </source>
</evidence>
<evidence type="ECO:0000313" key="3">
    <source>
        <dbReference type="Proteomes" id="UP000184085"/>
    </source>
</evidence>
<keyword evidence="3" id="KW-1185">Reference proteome</keyword>
<dbReference type="Proteomes" id="UP000184085">
    <property type="component" value="Unassembled WGS sequence"/>
</dbReference>
<organism evidence="2 3">
    <name type="scientific">Donghicola eburneus</name>
    <dbReference type="NCBI Taxonomy" id="393278"/>
    <lineage>
        <taxon>Bacteria</taxon>
        <taxon>Pseudomonadati</taxon>
        <taxon>Pseudomonadota</taxon>
        <taxon>Alphaproteobacteria</taxon>
        <taxon>Rhodobacterales</taxon>
        <taxon>Roseobacteraceae</taxon>
        <taxon>Donghicola</taxon>
    </lineage>
</organism>
<gene>
    <name evidence="2" type="ORF">KARMA_1966</name>
</gene>
<evidence type="ECO:0000256" key="1">
    <source>
        <dbReference type="SAM" id="MobiDB-lite"/>
    </source>
</evidence>
<feature type="compositionally biased region" description="Acidic residues" evidence="1">
    <location>
        <begin position="31"/>
        <end position="44"/>
    </location>
</feature>
<name>A0A1M4MYY6_9RHOB</name>
<dbReference type="AlphaFoldDB" id="A0A1M4MYY6"/>
<accession>A0A1M4MYY6</accession>
<reference evidence="3" key="1">
    <citation type="submission" date="2016-09" db="EMBL/GenBank/DDBJ databases">
        <authorList>
            <person name="Wibberg D."/>
        </authorList>
    </citation>
    <scope>NUCLEOTIDE SEQUENCE [LARGE SCALE GENOMIC DNA]</scope>
</reference>
<dbReference type="EMBL" id="FMJB01000048">
    <property type="protein sequence ID" value="SCM67761.1"/>
    <property type="molecule type" value="Genomic_DNA"/>
</dbReference>
<protein>
    <submittedName>
        <fullName evidence="2">Putative secreted protein</fullName>
    </submittedName>
</protein>